<protein>
    <recommendedName>
        <fullName evidence="4">Fimbrial assembly protein</fullName>
    </recommendedName>
</protein>
<dbReference type="Pfam" id="PF04449">
    <property type="entry name" value="Fimbrial_CS1"/>
    <property type="match status" value="1"/>
</dbReference>
<name>A0A2S0PCY5_9NEIS</name>
<feature type="chain" id="PRO_5015490087" description="Fimbrial assembly protein" evidence="1">
    <location>
        <begin position="22"/>
        <end position="164"/>
    </location>
</feature>
<dbReference type="AlphaFoldDB" id="A0A2S0PCY5"/>
<feature type="signal peptide" evidence="1">
    <location>
        <begin position="1"/>
        <end position="21"/>
    </location>
</feature>
<proteinExistence type="predicted"/>
<dbReference type="Proteomes" id="UP000244173">
    <property type="component" value="Chromosome"/>
</dbReference>
<accession>A0A2S0PCY5</accession>
<gene>
    <name evidence="2" type="ORF">DAI18_15110</name>
</gene>
<evidence type="ECO:0000313" key="2">
    <source>
        <dbReference type="EMBL" id="AVY95221.1"/>
    </source>
</evidence>
<dbReference type="Gene3D" id="2.60.40.2040">
    <property type="entry name" value="CFA/I fimbrial subunit E, pilin domain"/>
    <property type="match status" value="1"/>
</dbReference>
<sequence>MKFSKKHIAGVIFFLASATNAETLLQNIQVRAVVPSGSFYVNALEGWPSGPVQIGYDSNRHVFNHHHLGLRMKNSIQSGATGGKIMARLAYPPVMRGVRGQMSVDVGIKTENTDVILGTTPTLIYEDAAGDEIMGHLHIKVKDAGPYAPGNYIGTVALEFDSVL</sequence>
<keyword evidence="1" id="KW-0732">Signal</keyword>
<dbReference type="KEGG" id="maer:DAI18_15110"/>
<evidence type="ECO:0000313" key="3">
    <source>
        <dbReference type="Proteomes" id="UP000244173"/>
    </source>
</evidence>
<dbReference type="STRING" id="1122240.GCA_000620105_02046"/>
<evidence type="ECO:0000256" key="1">
    <source>
        <dbReference type="SAM" id="SignalP"/>
    </source>
</evidence>
<keyword evidence="3" id="KW-1185">Reference proteome</keyword>
<evidence type="ECO:0008006" key="4">
    <source>
        <dbReference type="Google" id="ProtNLM"/>
    </source>
</evidence>
<reference evidence="2 3" key="1">
    <citation type="submission" date="2018-04" db="EMBL/GenBank/DDBJ databases">
        <title>Denitrifier Microvirgula.</title>
        <authorList>
            <person name="Anderson E."/>
            <person name="Jang J."/>
            <person name="Ishii S."/>
        </authorList>
    </citation>
    <scope>NUCLEOTIDE SEQUENCE [LARGE SCALE GENOMIC DNA]</scope>
    <source>
        <strain evidence="2 3">BE2.4</strain>
    </source>
</reference>
<organism evidence="2 3">
    <name type="scientific">Microvirgula aerodenitrificans</name>
    <dbReference type="NCBI Taxonomy" id="57480"/>
    <lineage>
        <taxon>Bacteria</taxon>
        <taxon>Pseudomonadati</taxon>
        <taxon>Pseudomonadota</taxon>
        <taxon>Betaproteobacteria</taxon>
        <taxon>Neisseriales</taxon>
        <taxon>Aquaspirillaceae</taxon>
        <taxon>Microvirgula</taxon>
    </lineage>
</organism>
<dbReference type="GO" id="GO:0009289">
    <property type="term" value="C:pilus"/>
    <property type="evidence" value="ECO:0007669"/>
    <property type="project" value="InterPro"/>
</dbReference>
<dbReference type="EMBL" id="CP028519">
    <property type="protein sequence ID" value="AVY95221.1"/>
    <property type="molecule type" value="Genomic_DNA"/>
</dbReference>
<dbReference type="InterPro" id="IPR007540">
    <property type="entry name" value="Fimbrial_CS1-type"/>
</dbReference>